<sequence>MKNPIEVRTAIKSNLEQVWNAWIDPKHIVNWNFASDTWHCPAAQLELKKGGRFTYTMAAKDGSMAFDFSGVFEQVQEMKILTFKLDDGRAVEVEFQQDGEEVLLIERFEPEQLNDVDLQKSGWQAIVDNFRIYVQGLSEDEKVEISIETQIDAPKSTVFEVMLADKTYREWVSAFHPGSYFIGSWDKVGGELLFVGPNEQGEDSGMIAEVLEYAYGEKVTLIYTGLFSKGKRIFEGKAVDTWKGGKESYALIEMNGITHLTVKSEIPSAYAASFEQSWEQALDILKRLCE</sequence>
<name>A0ABS9V0A8_9BACT</name>
<protein>
    <submittedName>
        <fullName evidence="3">SRPBCC domain-containing protein</fullName>
    </submittedName>
</protein>
<dbReference type="Gene3D" id="3.30.530.20">
    <property type="match status" value="2"/>
</dbReference>
<dbReference type="InterPro" id="IPR023393">
    <property type="entry name" value="START-like_dom_sf"/>
</dbReference>
<gene>
    <name evidence="3" type="ORF">MM239_08510</name>
</gene>
<comment type="similarity">
    <text evidence="1">Belongs to the AHA1 family.</text>
</comment>
<dbReference type="Pfam" id="PF08327">
    <property type="entry name" value="AHSA1"/>
    <property type="match status" value="1"/>
</dbReference>
<evidence type="ECO:0000313" key="3">
    <source>
        <dbReference type="EMBL" id="MCH7409433.1"/>
    </source>
</evidence>
<dbReference type="CDD" id="cd07814">
    <property type="entry name" value="SRPBCC_CalC_Aha1-like"/>
    <property type="match status" value="1"/>
</dbReference>
<organism evidence="3 4">
    <name type="scientific">Belliella filtrata</name>
    <dbReference type="NCBI Taxonomy" id="2923435"/>
    <lineage>
        <taxon>Bacteria</taxon>
        <taxon>Pseudomonadati</taxon>
        <taxon>Bacteroidota</taxon>
        <taxon>Cytophagia</taxon>
        <taxon>Cytophagales</taxon>
        <taxon>Cyclobacteriaceae</taxon>
        <taxon>Belliella</taxon>
    </lineage>
</organism>
<dbReference type="EMBL" id="JAKZGP010000017">
    <property type="protein sequence ID" value="MCH7409433.1"/>
    <property type="molecule type" value="Genomic_DNA"/>
</dbReference>
<feature type="domain" description="Activator of Hsp90 ATPase homologue 1/2-like C-terminal" evidence="2">
    <location>
        <begin position="14"/>
        <end position="134"/>
    </location>
</feature>
<dbReference type="Proteomes" id="UP001165489">
    <property type="component" value="Unassembled WGS sequence"/>
</dbReference>
<keyword evidence="4" id="KW-1185">Reference proteome</keyword>
<proteinExistence type="inferred from homology"/>
<comment type="caution">
    <text evidence="3">The sequence shown here is derived from an EMBL/GenBank/DDBJ whole genome shotgun (WGS) entry which is preliminary data.</text>
</comment>
<evidence type="ECO:0000256" key="1">
    <source>
        <dbReference type="ARBA" id="ARBA00006817"/>
    </source>
</evidence>
<dbReference type="RefSeq" id="WP_241347780.1">
    <property type="nucleotide sequence ID" value="NZ_JAKZGP010000017.1"/>
</dbReference>
<evidence type="ECO:0000259" key="2">
    <source>
        <dbReference type="Pfam" id="PF08327"/>
    </source>
</evidence>
<evidence type="ECO:0000313" key="4">
    <source>
        <dbReference type="Proteomes" id="UP001165489"/>
    </source>
</evidence>
<reference evidence="3" key="1">
    <citation type="submission" date="2022-03" db="EMBL/GenBank/DDBJ databases">
        <title>De novo assembled genomes of Belliella spp. (Cyclobacteriaceae) strains.</title>
        <authorList>
            <person name="Szabo A."/>
            <person name="Korponai K."/>
            <person name="Felfoldi T."/>
        </authorList>
    </citation>
    <scope>NUCLEOTIDE SEQUENCE</scope>
    <source>
        <strain evidence="3">DSM 111904</strain>
    </source>
</reference>
<dbReference type="SUPFAM" id="SSF55961">
    <property type="entry name" value="Bet v1-like"/>
    <property type="match status" value="2"/>
</dbReference>
<dbReference type="InterPro" id="IPR013538">
    <property type="entry name" value="ASHA1/2-like_C"/>
</dbReference>
<accession>A0ABS9V0A8</accession>